<gene>
    <name evidence="1" type="ORF">LCGC14_1904220</name>
</gene>
<reference evidence="1" key="1">
    <citation type="journal article" date="2015" name="Nature">
        <title>Complex archaea that bridge the gap between prokaryotes and eukaryotes.</title>
        <authorList>
            <person name="Spang A."/>
            <person name="Saw J.H."/>
            <person name="Jorgensen S.L."/>
            <person name="Zaremba-Niedzwiedzka K."/>
            <person name="Martijn J."/>
            <person name="Lind A.E."/>
            <person name="van Eijk R."/>
            <person name="Schleper C."/>
            <person name="Guy L."/>
            <person name="Ettema T.J."/>
        </authorList>
    </citation>
    <scope>NUCLEOTIDE SEQUENCE</scope>
</reference>
<sequence>MRTYHSPTLGDVHLTEAQYRKLLRRFDPNKKIGVEYKHPYCMDCKPFGYIAVGCLRYLDDVTGHPCSPRRTALGSYDIKVWSSEGLDDLTTIHTALLGMVKT</sequence>
<dbReference type="EMBL" id="LAZR01019993">
    <property type="protein sequence ID" value="KKL90489.1"/>
    <property type="molecule type" value="Genomic_DNA"/>
</dbReference>
<evidence type="ECO:0000313" key="1">
    <source>
        <dbReference type="EMBL" id="KKL90489.1"/>
    </source>
</evidence>
<dbReference type="AlphaFoldDB" id="A0A0F9FVM5"/>
<comment type="caution">
    <text evidence="1">The sequence shown here is derived from an EMBL/GenBank/DDBJ whole genome shotgun (WGS) entry which is preliminary data.</text>
</comment>
<accession>A0A0F9FVM5</accession>
<protein>
    <submittedName>
        <fullName evidence="1">Uncharacterized protein</fullName>
    </submittedName>
</protein>
<organism evidence="1">
    <name type="scientific">marine sediment metagenome</name>
    <dbReference type="NCBI Taxonomy" id="412755"/>
    <lineage>
        <taxon>unclassified sequences</taxon>
        <taxon>metagenomes</taxon>
        <taxon>ecological metagenomes</taxon>
    </lineage>
</organism>
<name>A0A0F9FVM5_9ZZZZ</name>
<proteinExistence type="predicted"/>